<keyword evidence="1" id="KW-0812">Transmembrane</keyword>
<feature type="transmembrane region" description="Helical" evidence="1">
    <location>
        <begin position="12"/>
        <end position="31"/>
    </location>
</feature>
<accession>A0A9Q8PD35</accession>
<name>A0A9Q8PD35_PASFU</name>
<evidence type="ECO:0000256" key="1">
    <source>
        <dbReference type="SAM" id="Phobius"/>
    </source>
</evidence>
<organism evidence="2 3">
    <name type="scientific">Passalora fulva</name>
    <name type="common">Tomato leaf mold</name>
    <name type="synonym">Cladosporium fulvum</name>
    <dbReference type="NCBI Taxonomy" id="5499"/>
    <lineage>
        <taxon>Eukaryota</taxon>
        <taxon>Fungi</taxon>
        <taxon>Dikarya</taxon>
        <taxon>Ascomycota</taxon>
        <taxon>Pezizomycotina</taxon>
        <taxon>Dothideomycetes</taxon>
        <taxon>Dothideomycetidae</taxon>
        <taxon>Mycosphaerellales</taxon>
        <taxon>Mycosphaerellaceae</taxon>
        <taxon>Fulvia</taxon>
    </lineage>
</organism>
<protein>
    <submittedName>
        <fullName evidence="2">Uncharacterized protein</fullName>
    </submittedName>
</protein>
<gene>
    <name evidence="2" type="ORF">CLAFUR5_09830</name>
</gene>
<dbReference type="AlphaFoldDB" id="A0A9Q8PD35"/>
<dbReference type="KEGG" id="ffu:CLAFUR5_09830"/>
<dbReference type="RefSeq" id="XP_047764705.1">
    <property type="nucleotide sequence ID" value="XM_047908978.1"/>
</dbReference>
<dbReference type="EMBL" id="CP090169">
    <property type="protein sequence ID" value="UJO20339.1"/>
    <property type="molecule type" value="Genomic_DNA"/>
</dbReference>
<proteinExistence type="predicted"/>
<keyword evidence="3" id="KW-1185">Reference proteome</keyword>
<evidence type="ECO:0000313" key="2">
    <source>
        <dbReference type="EMBL" id="UJO20339.1"/>
    </source>
</evidence>
<reference evidence="2" key="2">
    <citation type="journal article" date="2022" name="Microb. Genom.">
        <title>A chromosome-scale genome assembly of the tomato pathogen Cladosporium fulvum reveals a compartmentalized genome architecture and the presence of a dispensable chromosome.</title>
        <authorList>
            <person name="Zaccaron A.Z."/>
            <person name="Chen L.H."/>
            <person name="Samaras A."/>
            <person name="Stergiopoulos I."/>
        </authorList>
    </citation>
    <scope>NUCLEOTIDE SEQUENCE</scope>
    <source>
        <strain evidence="2">Race5_Kim</strain>
    </source>
</reference>
<keyword evidence="1" id="KW-1133">Transmembrane helix</keyword>
<sequence>MFATTAGSKMLYTSAAAWATCTGFAAFWIALRMPIQHDKAGPYNYNRLVRRGARFTERVPWRRLPKMV</sequence>
<dbReference type="GeneID" id="71989708"/>
<evidence type="ECO:0000313" key="3">
    <source>
        <dbReference type="Proteomes" id="UP000756132"/>
    </source>
</evidence>
<keyword evidence="1" id="KW-0472">Membrane</keyword>
<reference evidence="2" key="1">
    <citation type="submission" date="2021-12" db="EMBL/GenBank/DDBJ databases">
        <authorList>
            <person name="Zaccaron A."/>
            <person name="Stergiopoulos I."/>
        </authorList>
    </citation>
    <scope>NUCLEOTIDE SEQUENCE</scope>
    <source>
        <strain evidence="2">Race5_Kim</strain>
    </source>
</reference>
<dbReference type="OrthoDB" id="10442216at2759"/>
<dbReference type="Proteomes" id="UP000756132">
    <property type="component" value="Chromosome 7"/>
</dbReference>